<evidence type="ECO:0000313" key="2">
    <source>
        <dbReference type="Proteomes" id="UP001243009"/>
    </source>
</evidence>
<proteinExistence type="predicted"/>
<accession>A0ABT9ECS8</accession>
<dbReference type="RefSeq" id="WP_305108632.1">
    <property type="nucleotide sequence ID" value="NZ_JAUTWS010000121.1"/>
</dbReference>
<protein>
    <submittedName>
        <fullName evidence="1">Uncharacterized protein</fullName>
    </submittedName>
</protein>
<organism evidence="1 2">
    <name type="scientific">Paracraurococcus lichenis</name>
    <dbReference type="NCBI Taxonomy" id="3064888"/>
    <lineage>
        <taxon>Bacteria</taxon>
        <taxon>Pseudomonadati</taxon>
        <taxon>Pseudomonadota</taxon>
        <taxon>Alphaproteobacteria</taxon>
        <taxon>Acetobacterales</taxon>
        <taxon>Roseomonadaceae</taxon>
        <taxon>Paracraurococcus</taxon>
    </lineage>
</organism>
<dbReference type="EMBL" id="JAUTWS010000121">
    <property type="protein sequence ID" value="MDO9713783.1"/>
    <property type="molecule type" value="Genomic_DNA"/>
</dbReference>
<name>A0ABT9ECS8_9PROT</name>
<gene>
    <name evidence="1" type="ORF">Q7A36_36070</name>
</gene>
<evidence type="ECO:0000313" key="1">
    <source>
        <dbReference type="EMBL" id="MDO9713783.1"/>
    </source>
</evidence>
<sequence>MSINGMGPEFRALANALRSRVAEQRREATRVAADGVMAKALQLVSEGRLTALELAELHALDLQLEANQ</sequence>
<keyword evidence="2" id="KW-1185">Reference proteome</keyword>
<reference evidence="1 2" key="1">
    <citation type="submission" date="2023-08" db="EMBL/GenBank/DDBJ databases">
        <title>The draft genome sequence of Paracraurococcus sp. LOR1-02.</title>
        <authorList>
            <person name="Kingkaew E."/>
            <person name="Tanasupawat S."/>
        </authorList>
    </citation>
    <scope>NUCLEOTIDE SEQUENCE [LARGE SCALE GENOMIC DNA]</scope>
    <source>
        <strain evidence="1 2">LOR1-02</strain>
    </source>
</reference>
<dbReference type="Proteomes" id="UP001243009">
    <property type="component" value="Unassembled WGS sequence"/>
</dbReference>
<comment type="caution">
    <text evidence="1">The sequence shown here is derived from an EMBL/GenBank/DDBJ whole genome shotgun (WGS) entry which is preliminary data.</text>
</comment>